<dbReference type="PROSITE" id="PS51725">
    <property type="entry name" value="ABM"/>
    <property type="match status" value="1"/>
</dbReference>
<organism evidence="2 3">
    <name type="scientific">Rhizobium lentis</name>
    <dbReference type="NCBI Taxonomy" id="1138194"/>
    <lineage>
        <taxon>Bacteria</taxon>
        <taxon>Pseudomonadati</taxon>
        <taxon>Pseudomonadota</taxon>
        <taxon>Alphaproteobacteria</taxon>
        <taxon>Hyphomicrobiales</taxon>
        <taxon>Rhizobiaceae</taxon>
        <taxon>Rhizobium/Agrobacterium group</taxon>
        <taxon>Rhizobium</taxon>
    </lineage>
</organism>
<dbReference type="RefSeq" id="WP_246720473.1">
    <property type="nucleotide sequence ID" value="NZ_JACHBB010000010.1"/>
</dbReference>
<keyword evidence="2" id="KW-0503">Monooxygenase</keyword>
<reference evidence="2 3" key="1">
    <citation type="submission" date="2020-08" db="EMBL/GenBank/DDBJ databases">
        <title>Genomic Encyclopedia of Type Strains, Phase IV (KMG-V): Genome sequencing to study the core and pangenomes of soil and plant-associated prokaryotes.</title>
        <authorList>
            <person name="Whitman W."/>
        </authorList>
    </citation>
    <scope>NUCLEOTIDE SEQUENCE [LARGE SCALE GENOMIC DNA]</scope>
    <source>
        <strain evidence="2 3">SEMIA 4034</strain>
    </source>
</reference>
<feature type="domain" description="ABM" evidence="1">
    <location>
        <begin position="2"/>
        <end position="91"/>
    </location>
</feature>
<dbReference type="GO" id="GO:0004497">
    <property type="term" value="F:monooxygenase activity"/>
    <property type="evidence" value="ECO:0007669"/>
    <property type="project" value="UniProtKB-KW"/>
</dbReference>
<dbReference type="InterPro" id="IPR011008">
    <property type="entry name" value="Dimeric_a/b-barrel"/>
</dbReference>
<evidence type="ECO:0000259" key="1">
    <source>
        <dbReference type="PROSITE" id="PS51725"/>
    </source>
</evidence>
<keyword evidence="2" id="KW-0560">Oxidoreductase</keyword>
<dbReference type="Proteomes" id="UP000528824">
    <property type="component" value="Unassembled WGS sequence"/>
</dbReference>
<keyword evidence="3" id="KW-1185">Reference proteome</keyword>
<dbReference type="EMBL" id="JACHBC010000011">
    <property type="protein sequence ID" value="MBB5563131.1"/>
    <property type="molecule type" value="Genomic_DNA"/>
</dbReference>
<gene>
    <name evidence="2" type="ORF">GGI59_004823</name>
</gene>
<evidence type="ECO:0000313" key="2">
    <source>
        <dbReference type="EMBL" id="MBB5563131.1"/>
    </source>
</evidence>
<dbReference type="PANTHER" id="PTHR33336:SF3">
    <property type="entry name" value="ABM DOMAIN-CONTAINING PROTEIN"/>
    <property type="match status" value="1"/>
</dbReference>
<dbReference type="SUPFAM" id="SSF54909">
    <property type="entry name" value="Dimeric alpha+beta barrel"/>
    <property type="match status" value="1"/>
</dbReference>
<protein>
    <submittedName>
        <fullName evidence="2">Quinol monooxygenase YgiN</fullName>
    </submittedName>
</protein>
<evidence type="ECO:0000313" key="3">
    <source>
        <dbReference type="Proteomes" id="UP000528824"/>
    </source>
</evidence>
<accession>A0A7W9CXE9</accession>
<dbReference type="InterPro" id="IPR050744">
    <property type="entry name" value="AI-2_Isomerase_LsrG"/>
</dbReference>
<name>A0A7W9CXE9_9HYPH</name>
<dbReference type="GO" id="GO:0005829">
    <property type="term" value="C:cytosol"/>
    <property type="evidence" value="ECO:0007669"/>
    <property type="project" value="TreeGrafter"/>
</dbReference>
<sequence length="110" mass="12157">MIGMMVELTVAPGNTDAFERAFAVQAAAVRANEPGSRLYELFKSSTLTDSYTLIEIYDDQVALAAHRTSSHMAANRPLTALFLADRPLCTHSRSCHTPHDYVDSSRRTPE</sequence>
<comment type="caution">
    <text evidence="2">The sequence shown here is derived from an EMBL/GenBank/DDBJ whole genome shotgun (WGS) entry which is preliminary data.</text>
</comment>
<dbReference type="Gene3D" id="3.30.70.100">
    <property type="match status" value="1"/>
</dbReference>
<dbReference type="PANTHER" id="PTHR33336">
    <property type="entry name" value="QUINOL MONOOXYGENASE YGIN-RELATED"/>
    <property type="match status" value="1"/>
</dbReference>
<proteinExistence type="predicted"/>
<dbReference type="AlphaFoldDB" id="A0A7W9CXE9"/>
<dbReference type="InterPro" id="IPR007138">
    <property type="entry name" value="ABM_dom"/>
</dbReference>
<dbReference type="Pfam" id="PF03992">
    <property type="entry name" value="ABM"/>
    <property type="match status" value="1"/>
</dbReference>